<evidence type="ECO:0000313" key="3">
    <source>
        <dbReference type="Proteomes" id="UP000306985"/>
    </source>
</evidence>
<feature type="domain" description="Mycothiol-dependent maleylpyruvate isomerase metal-binding" evidence="1">
    <location>
        <begin position="13"/>
        <end position="101"/>
    </location>
</feature>
<evidence type="ECO:0000259" key="1">
    <source>
        <dbReference type="Pfam" id="PF11716"/>
    </source>
</evidence>
<reference evidence="2 3" key="1">
    <citation type="submission" date="2019-05" db="EMBL/GenBank/DDBJ databases">
        <title>Nakamurella sp. N5BH11, whole genome shotgun sequence.</title>
        <authorList>
            <person name="Tuo L."/>
        </authorList>
    </citation>
    <scope>NUCLEOTIDE SEQUENCE [LARGE SCALE GENOMIC DNA]</scope>
    <source>
        <strain evidence="2 3">N5BH11</strain>
    </source>
</reference>
<dbReference type="GO" id="GO:0016853">
    <property type="term" value="F:isomerase activity"/>
    <property type="evidence" value="ECO:0007669"/>
    <property type="project" value="UniProtKB-KW"/>
</dbReference>
<dbReference type="GO" id="GO:0046872">
    <property type="term" value="F:metal ion binding"/>
    <property type="evidence" value="ECO:0007669"/>
    <property type="project" value="InterPro"/>
</dbReference>
<sequence>MDTTDIWSTIAVERTRLAHLLAGLTEPEWDTPSLCDGWRIRHVAAHVIMPATTSRPAMVLEMVRARGNFNRMVDTTARRGGDRPTADILADFQTHAGSRRRPPGTTPLDPLMDTLVHSQDIAIPLGRDHPMPVTAGVAVARHIHGRGFPFHAARRFAGMTFVATDAQLELGSGREVRGPVAAIVLTLTGRTALLDRFTGPGVDHPALNP</sequence>
<keyword evidence="2" id="KW-0413">Isomerase</keyword>
<dbReference type="NCBIfam" id="TIGR03083">
    <property type="entry name" value="maleylpyruvate isomerase family mycothiol-dependent enzyme"/>
    <property type="match status" value="1"/>
</dbReference>
<proteinExistence type="predicted"/>
<dbReference type="InterPro" id="IPR017517">
    <property type="entry name" value="Maleyloyr_isom"/>
</dbReference>
<dbReference type="RefSeq" id="WP_137448452.1">
    <property type="nucleotide sequence ID" value="NZ_SZZH01000001.1"/>
</dbReference>
<dbReference type="OrthoDB" id="5178565at2"/>
<gene>
    <name evidence="2" type="ORF">FDO65_05825</name>
</gene>
<organism evidence="2 3">
    <name type="scientific">Nakamurella flava</name>
    <dbReference type="NCBI Taxonomy" id="2576308"/>
    <lineage>
        <taxon>Bacteria</taxon>
        <taxon>Bacillati</taxon>
        <taxon>Actinomycetota</taxon>
        <taxon>Actinomycetes</taxon>
        <taxon>Nakamurellales</taxon>
        <taxon>Nakamurellaceae</taxon>
        <taxon>Nakamurella</taxon>
    </lineage>
</organism>
<dbReference type="AlphaFoldDB" id="A0A4U6QLY2"/>
<dbReference type="InterPro" id="IPR024344">
    <property type="entry name" value="MDMPI_metal-binding"/>
</dbReference>
<evidence type="ECO:0000313" key="2">
    <source>
        <dbReference type="EMBL" id="TKV61148.1"/>
    </source>
</evidence>
<dbReference type="Gene3D" id="1.20.120.450">
    <property type="entry name" value="dinb family like domain"/>
    <property type="match status" value="1"/>
</dbReference>
<comment type="caution">
    <text evidence="2">The sequence shown here is derived from an EMBL/GenBank/DDBJ whole genome shotgun (WGS) entry which is preliminary data.</text>
</comment>
<dbReference type="Proteomes" id="UP000306985">
    <property type="component" value="Unassembled WGS sequence"/>
</dbReference>
<accession>A0A4U6QLY2</accession>
<dbReference type="EMBL" id="SZZH01000001">
    <property type="protein sequence ID" value="TKV61148.1"/>
    <property type="molecule type" value="Genomic_DNA"/>
</dbReference>
<dbReference type="SUPFAM" id="SSF109854">
    <property type="entry name" value="DinB/YfiT-like putative metalloenzymes"/>
    <property type="match status" value="1"/>
</dbReference>
<name>A0A4U6QLY2_9ACTN</name>
<dbReference type="Pfam" id="PF11716">
    <property type="entry name" value="MDMPI_N"/>
    <property type="match status" value="1"/>
</dbReference>
<keyword evidence="2" id="KW-0670">Pyruvate</keyword>
<protein>
    <submittedName>
        <fullName evidence="2">Maleylpyruvate isomerase family mycothiol-dependent enzyme</fullName>
    </submittedName>
</protein>
<dbReference type="InterPro" id="IPR034660">
    <property type="entry name" value="DinB/YfiT-like"/>
</dbReference>
<keyword evidence="3" id="KW-1185">Reference proteome</keyword>